<reference evidence="3" key="1">
    <citation type="submission" date="2020-01" db="EMBL/GenBank/DDBJ databases">
        <authorList>
            <person name="Meier V. D."/>
            <person name="Meier V D."/>
        </authorList>
    </citation>
    <scope>NUCLEOTIDE SEQUENCE</scope>
    <source>
        <strain evidence="3">HLG_WM_MAG_08</strain>
    </source>
</reference>
<dbReference type="InterPro" id="IPR044015">
    <property type="entry name" value="FBPase_C_dom"/>
</dbReference>
<dbReference type="PANTHER" id="PTHR11556">
    <property type="entry name" value="FRUCTOSE-1,6-BISPHOSPHATASE-RELATED"/>
    <property type="match status" value="1"/>
</dbReference>
<protein>
    <submittedName>
        <fullName evidence="3">Fructose-1,6-bisphosphatase, type I (EC)</fullName>
        <ecNumber evidence="3">3.1.3.11</ecNumber>
    </submittedName>
</protein>
<name>A0A6S6UC86_9GAMM</name>
<dbReference type="Pfam" id="PF18913">
    <property type="entry name" value="FBPase_C"/>
    <property type="match status" value="1"/>
</dbReference>
<dbReference type="GO" id="GO:0005829">
    <property type="term" value="C:cytosol"/>
    <property type="evidence" value="ECO:0007669"/>
    <property type="project" value="TreeGrafter"/>
</dbReference>
<dbReference type="EMBL" id="CACVAV010000422">
    <property type="protein sequence ID" value="CAA6826433.1"/>
    <property type="molecule type" value="Genomic_DNA"/>
</dbReference>
<dbReference type="GO" id="GO:0005986">
    <property type="term" value="P:sucrose biosynthetic process"/>
    <property type="evidence" value="ECO:0007669"/>
    <property type="project" value="TreeGrafter"/>
</dbReference>
<dbReference type="GO" id="GO:0006000">
    <property type="term" value="P:fructose metabolic process"/>
    <property type="evidence" value="ECO:0007669"/>
    <property type="project" value="TreeGrafter"/>
</dbReference>
<evidence type="ECO:0000256" key="1">
    <source>
        <dbReference type="ARBA" id="ARBA00024331"/>
    </source>
</evidence>
<dbReference type="GO" id="GO:0006094">
    <property type="term" value="P:gluconeogenesis"/>
    <property type="evidence" value="ECO:0007669"/>
    <property type="project" value="TreeGrafter"/>
</dbReference>
<dbReference type="GO" id="GO:0006002">
    <property type="term" value="P:fructose 6-phosphate metabolic process"/>
    <property type="evidence" value="ECO:0007669"/>
    <property type="project" value="TreeGrafter"/>
</dbReference>
<evidence type="ECO:0000313" key="3">
    <source>
        <dbReference type="EMBL" id="CAA6826433.1"/>
    </source>
</evidence>
<dbReference type="EC" id="3.1.3.11" evidence="3"/>
<proteinExistence type="predicted"/>
<feature type="non-terminal residue" evidence="3">
    <location>
        <position position="1"/>
    </location>
</feature>
<dbReference type="SUPFAM" id="SSF56655">
    <property type="entry name" value="Carbohydrate phosphatase"/>
    <property type="match status" value="1"/>
</dbReference>
<dbReference type="PROSITE" id="PS00124">
    <property type="entry name" value="FBPASE"/>
    <property type="match status" value="1"/>
</dbReference>
<keyword evidence="3" id="KW-0378">Hydrolase</keyword>
<dbReference type="InterPro" id="IPR000146">
    <property type="entry name" value="FBPase_class-1"/>
</dbReference>
<dbReference type="PANTHER" id="PTHR11556:SF35">
    <property type="entry name" value="SEDOHEPTULOSE-1,7-BISPHOSPHATASE, CHLOROPLASTIC"/>
    <property type="match status" value="1"/>
</dbReference>
<gene>
    <name evidence="3" type="ORF">HELGO_WM64159</name>
</gene>
<evidence type="ECO:0000259" key="2">
    <source>
        <dbReference type="Pfam" id="PF18913"/>
    </source>
</evidence>
<dbReference type="AlphaFoldDB" id="A0A6S6UC86"/>
<dbReference type="InterPro" id="IPR020548">
    <property type="entry name" value="Fructose_bisphosphatase_AS"/>
</dbReference>
<organism evidence="3">
    <name type="scientific">uncultured Thiotrichaceae bacterium</name>
    <dbReference type="NCBI Taxonomy" id="298394"/>
    <lineage>
        <taxon>Bacteria</taxon>
        <taxon>Pseudomonadati</taxon>
        <taxon>Pseudomonadota</taxon>
        <taxon>Gammaproteobacteria</taxon>
        <taxon>Thiotrichales</taxon>
        <taxon>Thiotrichaceae</taxon>
        <taxon>environmental samples</taxon>
    </lineage>
</organism>
<feature type="domain" description="Fructose-1-6-bisphosphatase class 1 C-terminal" evidence="2">
    <location>
        <begin position="1"/>
        <end position="78"/>
    </location>
</feature>
<accession>A0A6S6UC86</accession>
<dbReference type="GO" id="GO:0042132">
    <property type="term" value="F:fructose 1,6-bisphosphate 1-phosphatase activity"/>
    <property type="evidence" value="ECO:0007669"/>
    <property type="project" value="UniProtKB-EC"/>
</dbReference>
<sequence length="80" mass="8903">RGGIFMYPTDEKLRASGKEGKLRLLYEASPMSMLIEQAGGASTTGRERIMDIQPSELHQRVPVVLGSKNEVERLTAYHAE</sequence>
<comment type="pathway">
    <text evidence="1">Carbohydrate biosynthesis.</text>
</comment>
<dbReference type="GO" id="GO:0030388">
    <property type="term" value="P:fructose 1,6-bisphosphate metabolic process"/>
    <property type="evidence" value="ECO:0007669"/>
    <property type="project" value="TreeGrafter"/>
</dbReference>
<dbReference type="Gene3D" id="3.40.190.80">
    <property type="match status" value="1"/>
</dbReference>